<comment type="caution">
    <text evidence="6">The sequence shown here is derived from an EMBL/GenBank/DDBJ whole genome shotgun (WGS) entry which is preliminary data.</text>
</comment>
<dbReference type="RefSeq" id="WP_136339777.1">
    <property type="nucleotide sequence ID" value="NZ_SSMD01000006.1"/>
</dbReference>
<dbReference type="EMBL" id="SSMD01000006">
    <property type="protein sequence ID" value="THD72880.1"/>
    <property type="molecule type" value="Genomic_DNA"/>
</dbReference>
<dbReference type="OrthoDB" id="9790176at2"/>
<keyword evidence="4" id="KW-0732">Signal</keyword>
<feature type="active site" description="Proton acceptor" evidence="2">
    <location>
        <position position="280"/>
    </location>
</feature>
<evidence type="ECO:0000256" key="3">
    <source>
        <dbReference type="SAM" id="MobiDB-lite"/>
    </source>
</evidence>
<evidence type="ECO:0000313" key="6">
    <source>
        <dbReference type="EMBL" id="THD72880.1"/>
    </source>
</evidence>
<feature type="chain" id="PRO_5020397362" evidence="4">
    <location>
        <begin position="18"/>
        <end position="485"/>
    </location>
</feature>
<feature type="short sequence motif" description="GXSXG" evidence="2">
    <location>
        <begin position="94"/>
        <end position="98"/>
    </location>
</feature>
<evidence type="ECO:0000256" key="2">
    <source>
        <dbReference type="PROSITE-ProRule" id="PRU01161"/>
    </source>
</evidence>
<evidence type="ECO:0000259" key="5">
    <source>
        <dbReference type="PROSITE" id="PS51635"/>
    </source>
</evidence>
<protein>
    <submittedName>
        <fullName evidence="6">Patatin-like phospholipase family protein</fullName>
    </submittedName>
</protein>
<keyword evidence="7" id="KW-1185">Reference proteome</keyword>
<dbReference type="GO" id="GO:0016042">
    <property type="term" value="P:lipid catabolic process"/>
    <property type="evidence" value="ECO:0007669"/>
    <property type="project" value="UniProtKB-UniRule"/>
</dbReference>
<dbReference type="InterPro" id="IPR016035">
    <property type="entry name" value="Acyl_Trfase/lysoPLipase"/>
</dbReference>
<dbReference type="Pfam" id="PF01734">
    <property type="entry name" value="Patatin"/>
    <property type="match status" value="1"/>
</dbReference>
<feature type="domain" description="PNPLA" evidence="5">
    <location>
        <begin position="52"/>
        <end position="293"/>
    </location>
</feature>
<comment type="caution">
    <text evidence="2">Lacks conserved residue(s) required for the propagation of feature annotation.</text>
</comment>
<accession>A0A4S3M746</accession>
<proteinExistence type="predicted"/>
<dbReference type="InterPro" id="IPR002641">
    <property type="entry name" value="PNPLA_dom"/>
</dbReference>
<evidence type="ECO:0000313" key="7">
    <source>
        <dbReference type="Proteomes" id="UP000306113"/>
    </source>
</evidence>
<feature type="signal peptide" evidence="4">
    <location>
        <begin position="1"/>
        <end position="17"/>
    </location>
</feature>
<organism evidence="6 7">
    <name type="scientific">Thalassobius vesicularis</name>
    <dbReference type="NCBI Taxonomy" id="1294297"/>
    <lineage>
        <taxon>Bacteria</taxon>
        <taxon>Pseudomonadati</taxon>
        <taxon>Pseudomonadota</taxon>
        <taxon>Alphaproteobacteria</taxon>
        <taxon>Rhodobacterales</taxon>
        <taxon>Roseobacteraceae</taxon>
        <taxon>Thalassovita</taxon>
    </lineage>
</organism>
<dbReference type="PROSITE" id="PS51635">
    <property type="entry name" value="PNPLA"/>
    <property type="match status" value="1"/>
</dbReference>
<dbReference type="GO" id="GO:0016787">
    <property type="term" value="F:hydrolase activity"/>
    <property type="evidence" value="ECO:0007669"/>
    <property type="project" value="UniProtKB-UniRule"/>
</dbReference>
<gene>
    <name evidence="6" type="ORF">E7681_13215</name>
</gene>
<dbReference type="AlphaFoldDB" id="A0A4S3M746"/>
<keyword evidence="2" id="KW-0378">Hydrolase</keyword>
<dbReference type="Proteomes" id="UP000306113">
    <property type="component" value="Unassembled WGS sequence"/>
</dbReference>
<dbReference type="SUPFAM" id="SSF52151">
    <property type="entry name" value="FabD/lysophospholipase-like"/>
    <property type="match status" value="1"/>
</dbReference>
<name>A0A4S3M746_9RHOB</name>
<dbReference type="Gene3D" id="3.40.1090.10">
    <property type="entry name" value="Cytosolic phospholipase A2 catalytic domain"/>
    <property type="match status" value="2"/>
</dbReference>
<keyword evidence="1 2" id="KW-0443">Lipid metabolism</keyword>
<sequence length="485" mass="52210">MKSFFMLCAALSLTGCAAINKPLNQPLPEGQNPPLAEVTMTAPTDGEVYVGLAFSGGGMRASAFAYGLLEELRAQTATPKDPDGVLSEVRLVTGVSGGSVTAAYFGLKGPAALDGYRENYLLTNAEKYMANSPLNPLTLVRGVTGGANGRKTFGRYLDEKLFHGATFGDLRQRSNIITWINATDMANQTPFLFSPETFDALCSDLGSFPISDAVAASAAFPLVFSPITLEAHQGKCQYKEPDWLTDARYNPEATSAMKAQAAALESYGDPEKVQYVKLLDGGITDNFGTTGLAIERARARNGFAPMTPQQAVRLKRFLFIVADAGTEKTYAWSRKLGGPGGVKLAMGIAGASMGSASRTGYDAMRLQLDRWQKDLVDYRCSLSRGEVARLRGSLSGWNCRDVKFFVGKISFDGLDPAQQAQLNEIPTRLKLKPEQVDMTIEAGRQAARVNPELNGFLHAQPGRNPLAALKTGTGKQPKRISPIKN</sequence>
<feature type="short sequence motif" description="DGA/G" evidence="2">
    <location>
        <begin position="280"/>
        <end position="282"/>
    </location>
</feature>
<feature type="region of interest" description="Disordered" evidence="3">
    <location>
        <begin position="462"/>
        <end position="485"/>
    </location>
</feature>
<reference evidence="6 7" key="1">
    <citation type="submission" date="2019-04" db="EMBL/GenBank/DDBJ databases">
        <title>Draft genome sequence of Youngimonas vesicularis.</title>
        <authorList>
            <person name="Hameed A."/>
        </authorList>
    </citation>
    <scope>NUCLEOTIDE SEQUENCE [LARGE SCALE GENOMIC DNA]</scope>
    <source>
        <strain evidence="6 7">CC-AMW-E</strain>
    </source>
</reference>
<keyword evidence="2" id="KW-0442">Lipid degradation</keyword>
<feature type="active site" description="Nucleophile" evidence="2">
    <location>
        <position position="96"/>
    </location>
</feature>
<evidence type="ECO:0000256" key="1">
    <source>
        <dbReference type="ARBA" id="ARBA00023098"/>
    </source>
</evidence>
<dbReference type="PROSITE" id="PS51257">
    <property type="entry name" value="PROKAR_LIPOPROTEIN"/>
    <property type="match status" value="1"/>
</dbReference>
<evidence type="ECO:0000256" key="4">
    <source>
        <dbReference type="SAM" id="SignalP"/>
    </source>
</evidence>